<dbReference type="Pfam" id="PF14501">
    <property type="entry name" value="HATPase_c_5"/>
    <property type="match status" value="1"/>
</dbReference>
<feature type="transmembrane region" description="Helical" evidence="1">
    <location>
        <begin position="6"/>
        <end position="30"/>
    </location>
</feature>
<feature type="transmembrane region" description="Helical" evidence="1">
    <location>
        <begin position="59"/>
        <end position="78"/>
    </location>
</feature>
<dbReference type="Proteomes" id="UP000003599">
    <property type="component" value="Unassembled WGS sequence"/>
</dbReference>
<dbReference type="InterPro" id="IPR032834">
    <property type="entry name" value="NatK-like_C"/>
</dbReference>
<feature type="transmembrane region" description="Helical" evidence="1">
    <location>
        <begin position="122"/>
        <end position="140"/>
    </location>
</feature>
<dbReference type="PATRIC" id="fig|883103.3.peg.422"/>
<evidence type="ECO:0000256" key="1">
    <source>
        <dbReference type="SAM" id="Phobius"/>
    </source>
</evidence>
<protein>
    <recommendedName>
        <fullName evidence="2">Sensor histidine kinase NatK-like C-terminal domain-containing protein</fullName>
    </recommendedName>
</protein>
<keyword evidence="1" id="KW-1133">Transmembrane helix</keyword>
<evidence type="ECO:0000313" key="4">
    <source>
        <dbReference type="Proteomes" id="UP000003599"/>
    </source>
</evidence>
<dbReference type="AlphaFoldDB" id="H3NCZ3"/>
<feature type="transmembrane region" description="Helical" evidence="1">
    <location>
        <begin position="90"/>
        <end position="110"/>
    </location>
</feature>
<dbReference type="GO" id="GO:0042802">
    <property type="term" value="F:identical protein binding"/>
    <property type="evidence" value="ECO:0007669"/>
    <property type="project" value="TreeGrafter"/>
</dbReference>
<dbReference type="EMBL" id="AGEF01000004">
    <property type="protein sequence ID" value="EHR34586.1"/>
    <property type="molecule type" value="Genomic_DNA"/>
</dbReference>
<feature type="transmembrane region" description="Helical" evidence="1">
    <location>
        <begin position="37"/>
        <end position="53"/>
    </location>
</feature>
<dbReference type="HOGENOM" id="CLU_046138_1_1_9"/>
<keyword evidence="4" id="KW-1185">Reference proteome</keyword>
<feature type="domain" description="Sensor histidine kinase NatK-like C-terminal" evidence="2">
    <location>
        <begin position="336"/>
        <end position="432"/>
    </location>
</feature>
<accession>H3NCZ3</accession>
<evidence type="ECO:0000313" key="3">
    <source>
        <dbReference type="EMBL" id="EHR34586.1"/>
    </source>
</evidence>
<keyword evidence="1" id="KW-0812">Transmembrane</keyword>
<evidence type="ECO:0000259" key="2">
    <source>
        <dbReference type="Pfam" id="PF14501"/>
    </source>
</evidence>
<dbReference type="InterPro" id="IPR036890">
    <property type="entry name" value="HATPase_C_sf"/>
</dbReference>
<dbReference type="Gene3D" id="3.30.565.10">
    <property type="entry name" value="Histidine kinase-like ATPase, C-terminal domain"/>
    <property type="match status" value="1"/>
</dbReference>
<reference evidence="3 4" key="1">
    <citation type="submission" date="2012-01" db="EMBL/GenBank/DDBJ databases">
        <title>The Genome Sequence of Dolosigranulum pigrum ATCC 51524.</title>
        <authorList>
            <consortium name="The Broad Institute Genome Sequencing Platform"/>
            <person name="Earl A."/>
            <person name="Ward D."/>
            <person name="Feldgarden M."/>
            <person name="Gevers D."/>
            <person name="Huys G."/>
            <person name="Young S.K."/>
            <person name="Zeng Q."/>
            <person name="Gargeya S."/>
            <person name="Fitzgerald M."/>
            <person name="Haas B."/>
            <person name="Abouelleil A."/>
            <person name="Alvarado L."/>
            <person name="Arachchi H.M."/>
            <person name="Berlin A."/>
            <person name="Chapman S.B."/>
            <person name="Gearin G."/>
            <person name="Goldberg J."/>
            <person name="Griggs A."/>
            <person name="Gujja S."/>
            <person name="Hansen M."/>
            <person name="Heiman D."/>
            <person name="Howarth C."/>
            <person name="Larimer J."/>
            <person name="Lui A."/>
            <person name="MacDonald P.J.P."/>
            <person name="McCowen C."/>
            <person name="Montmayeur A."/>
            <person name="Murphy C."/>
            <person name="Neiman D."/>
            <person name="Pearson M."/>
            <person name="Priest M."/>
            <person name="Roberts A."/>
            <person name="Saif S."/>
            <person name="Shea T."/>
            <person name="Sisk P."/>
            <person name="Stolte C."/>
            <person name="Sykes S."/>
            <person name="Wortman J."/>
            <person name="Nusbaum C."/>
            <person name="Birren B."/>
        </authorList>
    </citation>
    <scope>NUCLEOTIDE SEQUENCE [LARGE SCALE GENOMIC DNA]</scope>
    <source>
        <strain evidence="3 4">ATCC 51524</strain>
    </source>
</reference>
<keyword evidence="1" id="KW-0472">Membrane</keyword>
<dbReference type="SUPFAM" id="SSF55874">
    <property type="entry name" value="ATPase domain of HSP90 chaperone/DNA topoisomerase II/histidine kinase"/>
    <property type="match status" value="1"/>
</dbReference>
<dbReference type="PANTHER" id="PTHR40448">
    <property type="entry name" value="TWO-COMPONENT SENSOR HISTIDINE KINASE"/>
    <property type="match status" value="1"/>
</dbReference>
<dbReference type="GeneID" id="42693898"/>
<name>H3NCZ3_9LACT</name>
<organism evidence="3 4">
    <name type="scientific">Dolosigranulum pigrum ATCC 51524</name>
    <dbReference type="NCBI Taxonomy" id="883103"/>
    <lineage>
        <taxon>Bacteria</taxon>
        <taxon>Bacillati</taxon>
        <taxon>Bacillota</taxon>
        <taxon>Bacilli</taxon>
        <taxon>Lactobacillales</taxon>
        <taxon>Carnobacteriaceae</taxon>
        <taxon>Dolosigranulum</taxon>
    </lineage>
</organism>
<sequence length="442" mass="51629">MIIILVNANVAVILSYGLDYILLTISLFSLFKFKKNLKVTMLILLLMFCWLFALALEEYFWLGGLARFLYSLVIYYFFLERKSEKSQQLFYMLLFILIKDIFEFILNVPINLFETELLQNHILFFSVIRILNILVTLKIYQKIKTYLVRIVLSREDLLIMERLLFLCNLALVFYFGYMKHQALYLDLLVFTSVVLVGNGIVVGLVMFYVLRYSETKTREEAISKRLDYMVKYTNIIEENQLELKRFKHDYQNMLLSLSILAESGDLDKIKQKTASLRQYSAQQLLKEYTQYSDLAHVHHTLLKSILIAKLTELHHMNIVFRFVCPEPVESLNIADFDLIRMVGILIDNAREHVKDMEGGMIAVSVHKTTRGTHIKIENSYANQVTSIATLMTPGYSSKDNHSGLGLSNVEKIKNKYDHVFLNYHIDDKFEVTLIIMNEEGEY</sequence>
<comment type="caution">
    <text evidence="3">The sequence shown here is derived from an EMBL/GenBank/DDBJ whole genome shotgun (WGS) entry which is preliminary data.</text>
</comment>
<dbReference type="RefSeq" id="WP_004635179.1">
    <property type="nucleotide sequence ID" value="NZ_JH601103.1"/>
</dbReference>
<feature type="transmembrane region" description="Helical" evidence="1">
    <location>
        <begin position="160"/>
        <end position="177"/>
    </location>
</feature>
<gene>
    <name evidence="3" type="ORF">HMPREF9703_00424</name>
</gene>
<dbReference type="eggNOG" id="COG3290">
    <property type="taxonomic scope" value="Bacteria"/>
</dbReference>
<proteinExistence type="predicted"/>
<dbReference type="PANTHER" id="PTHR40448:SF1">
    <property type="entry name" value="TWO-COMPONENT SENSOR HISTIDINE KINASE"/>
    <property type="match status" value="1"/>
</dbReference>
<feature type="transmembrane region" description="Helical" evidence="1">
    <location>
        <begin position="183"/>
        <end position="210"/>
    </location>
</feature>